<dbReference type="PANTHER" id="PTHR47432">
    <property type="entry name" value="CELL WALL ASSEMBLY REGULATOR SMI1"/>
    <property type="match status" value="1"/>
</dbReference>
<dbReference type="GO" id="GO:0043332">
    <property type="term" value="C:mating projection tip"/>
    <property type="evidence" value="ECO:0007669"/>
    <property type="project" value="TreeGrafter"/>
</dbReference>
<dbReference type="Proteomes" id="UP000198697">
    <property type="component" value="Unassembled WGS sequence"/>
</dbReference>
<dbReference type="PANTHER" id="PTHR47432:SF1">
    <property type="entry name" value="CELL WALL ASSEMBLY REGULATOR SMI1"/>
    <property type="match status" value="1"/>
</dbReference>
<dbReference type="Gene3D" id="3.40.1580.10">
    <property type="entry name" value="SMI1/KNR4-like"/>
    <property type="match status" value="1"/>
</dbReference>
<name>A0A1I0EGF4_9BACT</name>
<dbReference type="InterPro" id="IPR051873">
    <property type="entry name" value="KNR4/SMI1_regulator"/>
</dbReference>
<sequence length="212" mass="23417">MSLADSLARIETWLAAHAPRILRESLNPGAEPAMLDALETAVGRPLPADYRALYQRFDGLNENADNFGSFFYGISFLPSAQVTANYQYRASDAGVVSLTKALLAIKRDNALNPHWLRMGFDGSHVWLCLDLDPAPDGQYGQIILLDEENETAFVVADSVAGLLSEFALDLEENLYVLNPDALEDGDQYLSPVQAIDVVNWCLAERWQAVKDL</sequence>
<dbReference type="EMBL" id="FOHS01000002">
    <property type="protein sequence ID" value="SET44137.1"/>
    <property type="molecule type" value="Genomic_DNA"/>
</dbReference>
<dbReference type="AlphaFoldDB" id="A0A1I0EGF4"/>
<accession>A0A1I0EGF4</accession>
<gene>
    <name evidence="2" type="ORF">SAMN04487998_1829</name>
</gene>
<evidence type="ECO:0000313" key="3">
    <source>
        <dbReference type="Proteomes" id="UP000198697"/>
    </source>
</evidence>
<dbReference type="RefSeq" id="WP_092770612.1">
    <property type="nucleotide sequence ID" value="NZ_FOHS01000002.1"/>
</dbReference>
<reference evidence="3" key="1">
    <citation type="submission" date="2016-10" db="EMBL/GenBank/DDBJ databases">
        <authorList>
            <person name="Varghese N."/>
            <person name="Submissions S."/>
        </authorList>
    </citation>
    <scope>NUCLEOTIDE SEQUENCE [LARGE SCALE GENOMIC DNA]</scope>
    <source>
        <strain evidence="3">DSM 15310</strain>
    </source>
</reference>
<feature type="domain" description="Knr4/Smi1-like" evidence="1">
    <location>
        <begin position="29"/>
        <end position="169"/>
    </location>
</feature>
<protein>
    <submittedName>
        <fullName evidence="2">Cell wall assembly regulator SMI1</fullName>
    </submittedName>
</protein>
<proteinExistence type="predicted"/>
<dbReference type="OrthoDB" id="6989522at2"/>
<keyword evidence="3" id="KW-1185">Reference proteome</keyword>
<dbReference type="SUPFAM" id="SSF160631">
    <property type="entry name" value="SMI1/KNR4-like"/>
    <property type="match status" value="1"/>
</dbReference>
<dbReference type="InterPro" id="IPR018958">
    <property type="entry name" value="Knr4/Smi1-like_dom"/>
</dbReference>
<evidence type="ECO:0000259" key="1">
    <source>
        <dbReference type="SMART" id="SM00860"/>
    </source>
</evidence>
<dbReference type="InterPro" id="IPR037883">
    <property type="entry name" value="Knr4/Smi1-like_sf"/>
</dbReference>
<organism evidence="2 3">
    <name type="scientific">Hymenobacter actinosclerus</name>
    <dbReference type="NCBI Taxonomy" id="82805"/>
    <lineage>
        <taxon>Bacteria</taxon>
        <taxon>Pseudomonadati</taxon>
        <taxon>Bacteroidota</taxon>
        <taxon>Cytophagia</taxon>
        <taxon>Cytophagales</taxon>
        <taxon>Hymenobacteraceae</taxon>
        <taxon>Hymenobacter</taxon>
    </lineage>
</organism>
<dbReference type="STRING" id="82805.SAMN04487998_1829"/>
<evidence type="ECO:0000313" key="2">
    <source>
        <dbReference type="EMBL" id="SET44137.1"/>
    </source>
</evidence>
<dbReference type="Pfam" id="PF09346">
    <property type="entry name" value="SMI1_KNR4"/>
    <property type="match status" value="1"/>
</dbReference>
<dbReference type="SMART" id="SM00860">
    <property type="entry name" value="SMI1_KNR4"/>
    <property type="match status" value="1"/>
</dbReference>